<name>A0A0J8BCV5_BETVV</name>
<sequence length="237" mass="25834">MARVKTTSRRRPSDDGRSVCGPSDGGRGSKGKRNMGSSKLLWVIGVAIIFLQLISGTSGWGQHGHYAICKIAEGTRADIKPESKAAGPKKKSGEAAAVPTSKDVGNEAAGNTGDESVGKDIPNHEGNTGDESVGKDVPNREGDTGDESVSDYMADFVIRRPTRTKKNTLVGRDKGPLRTCNSQSISEAEEEYNPHKRRRVFLKVLFRSQLGKRRLIVKVIQEMSLLGKMFLRSLRRI</sequence>
<feature type="compositionally biased region" description="Basic and acidic residues" evidence="1">
    <location>
        <begin position="132"/>
        <end position="143"/>
    </location>
</feature>
<evidence type="ECO:0000256" key="1">
    <source>
        <dbReference type="SAM" id="MobiDB-lite"/>
    </source>
</evidence>
<evidence type="ECO:0000256" key="2">
    <source>
        <dbReference type="SAM" id="Phobius"/>
    </source>
</evidence>
<reference evidence="3 4" key="1">
    <citation type="journal article" date="2014" name="Nature">
        <title>The genome of the recently domesticated crop plant sugar beet (Beta vulgaris).</title>
        <authorList>
            <person name="Dohm J.C."/>
            <person name="Minoche A.E."/>
            <person name="Holtgrawe D."/>
            <person name="Capella-Gutierrez S."/>
            <person name="Zakrzewski F."/>
            <person name="Tafer H."/>
            <person name="Rupp O."/>
            <person name="Sorensen T.R."/>
            <person name="Stracke R."/>
            <person name="Reinhardt R."/>
            <person name="Goesmann A."/>
            <person name="Kraft T."/>
            <person name="Schulz B."/>
            <person name="Stadler P.F."/>
            <person name="Schmidt T."/>
            <person name="Gabaldon T."/>
            <person name="Lehrach H."/>
            <person name="Weisshaar B."/>
            <person name="Himmelbauer H."/>
        </authorList>
    </citation>
    <scope>NUCLEOTIDE SEQUENCE [LARGE SCALE GENOMIC DNA]</scope>
    <source>
        <tissue evidence="3">Taproot</tissue>
    </source>
</reference>
<evidence type="ECO:0000313" key="3">
    <source>
        <dbReference type="EMBL" id="KMS99174.1"/>
    </source>
</evidence>
<gene>
    <name evidence="3" type="ORF">BVRB_2g047310</name>
</gene>
<proteinExistence type="predicted"/>
<evidence type="ECO:0000313" key="4">
    <source>
        <dbReference type="Proteomes" id="UP000035740"/>
    </source>
</evidence>
<dbReference type="Gramene" id="KMS99174">
    <property type="protein sequence ID" value="KMS99174"/>
    <property type="gene ID" value="BVRB_2g047310"/>
</dbReference>
<feature type="region of interest" description="Disordered" evidence="1">
    <location>
        <begin position="1"/>
        <end position="34"/>
    </location>
</feature>
<feature type="region of interest" description="Disordered" evidence="1">
    <location>
        <begin position="81"/>
        <end position="151"/>
    </location>
</feature>
<dbReference type="EMBL" id="KQ090230">
    <property type="protein sequence ID" value="KMS99174.1"/>
    <property type="molecule type" value="Genomic_DNA"/>
</dbReference>
<protein>
    <submittedName>
        <fullName evidence="3">Uncharacterized protein</fullName>
    </submittedName>
</protein>
<keyword evidence="4" id="KW-1185">Reference proteome</keyword>
<organism evidence="3 4">
    <name type="scientific">Beta vulgaris subsp. vulgaris</name>
    <name type="common">Beet</name>
    <dbReference type="NCBI Taxonomy" id="3555"/>
    <lineage>
        <taxon>Eukaryota</taxon>
        <taxon>Viridiplantae</taxon>
        <taxon>Streptophyta</taxon>
        <taxon>Embryophyta</taxon>
        <taxon>Tracheophyta</taxon>
        <taxon>Spermatophyta</taxon>
        <taxon>Magnoliopsida</taxon>
        <taxon>eudicotyledons</taxon>
        <taxon>Gunneridae</taxon>
        <taxon>Pentapetalae</taxon>
        <taxon>Caryophyllales</taxon>
        <taxon>Chenopodiaceae</taxon>
        <taxon>Betoideae</taxon>
        <taxon>Beta</taxon>
    </lineage>
</organism>
<dbReference type="AlphaFoldDB" id="A0A0J8BCV5"/>
<feature type="transmembrane region" description="Helical" evidence="2">
    <location>
        <begin position="40"/>
        <end position="61"/>
    </location>
</feature>
<feature type="compositionally biased region" description="Basic residues" evidence="1">
    <location>
        <begin position="1"/>
        <end position="10"/>
    </location>
</feature>
<keyword evidence="2" id="KW-1133">Transmembrane helix</keyword>
<dbReference type="OrthoDB" id="441446at2759"/>
<accession>A0A0J8BCV5</accession>
<keyword evidence="2" id="KW-0472">Membrane</keyword>
<keyword evidence="2" id="KW-0812">Transmembrane</keyword>
<dbReference type="Proteomes" id="UP000035740">
    <property type="component" value="Unassembled WGS sequence"/>
</dbReference>